<gene>
    <name evidence="1" type="ORF">E3A20_17170</name>
</gene>
<evidence type="ECO:0000313" key="1">
    <source>
        <dbReference type="EMBL" id="TWW09151.1"/>
    </source>
</evidence>
<dbReference type="EMBL" id="SRHE01000366">
    <property type="protein sequence ID" value="TWW09151.1"/>
    <property type="molecule type" value="Genomic_DNA"/>
</dbReference>
<name>A0A5C6M815_9PLAN</name>
<protein>
    <submittedName>
        <fullName evidence="1">Uncharacterized protein</fullName>
    </submittedName>
</protein>
<proteinExistence type="predicted"/>
<evidence type="ECO:0000313" key="2">
    <source>
        <dbReference type="Proteomes" id="UP000321083"/>
    </source>
</evidence>
<feature type="non-terminal residue" evidence="1">
    <location>
        <position position="1"/>
    </location>
</feature>
<reference evidence="1 2" key="2">
    <citation type="submission" date="2019-08" db="EMBL/GenBank/DDBJ databases">
        <authorList>
            <person name="Henke P."/>
        </authorList>
    </citation>
    <scope>NUCLEOTIDE SEQUENCE [LARGE SCALE GENOMIC DNA]</scope>
    <source>
        <strain evidence="1">Phe10_nw2017</strain>
    </source>
</reference>
<accession>A0A5C6M815</accession>
<keyword evidence="2" id="KW-1185">Reference proteome</keyword>
<comment type="caution">
    <text evidence="1">The sequence shown here is derived from an EMBL/GenBank/DDBJ whole genome shotgun (WGS) entry which is preliminary data.</text>
</comment>
<sequence length="19" mass="2140">FKFGVGNIKISDIAMEQSR</sequence>
<dbReference type="AlphaFoldDB" id="A0A5C6M815"/>
<organism evidence="1 2">
    <name type="scientific">Planctomyces bekefii</name>
    <dbReference type="NCBI Taxonomy" id="1653850"/>
    <lineage>
        <taxon>Bacteria</taxon>
        <taxon>Pseudomonadati</taxon>
        <taxon>Planctomycetota</taxon>
        <taxon>Planctomycetia</taxon>
        <taxon>Planctomycetales</taxon>
        <taxon>Planctomycetaceae</taxon>
        <taxon>Planctomyces</taxon>
    </lineage>
</organism>
<reference evidence="1 2" key="1">
    <citation type="submission" date="2019-08" db="EMBL/GenBank/DDBJ databases">
        <title>100 year-old enigma solved: identification of Planctomyces bekefii, the type genus and species of the phylum Planctomycetes.</title>
        <authorList>
            <person name="Svetlana D.N."/>
            <person name="Overmann J."/>
        </authorList>
    </citation>
    <scope>NUCLEOTIDE SEQUENCE [LARGE SCALE GENOMIC DNA]</scope>
    <source>
        <strain evidence="1">Phe10_nw2017</strain>
    </source>
</reference>
<dbReference type="Proteomes" id="UP000321083">
    <property type="component" value="Unassembled WGS sequence"/>
</dbReference>